<dbReference type="CDD" id="cd05369">
    <property type="entry name" value="TER_DECR_SDR_a"/>
    <property type="match status" value="1"/>
</dbReference>
<dbReference type="InterPro" id="IPR045017">
    <property type="entry name" value="DECR2-like"/>
</dbReference>
<dbReference type="PRINTS" id="PR00081">
    <property type="entry name" value="GDHRDH"/>
</dbReference>
<comment type="catalytic activity">
    <reaction evidence="5">
        <text>a (2E,4Z)-dienoyl-CoA + NADPH + H(+) = a 4,5-saturated-(3E)-enoyl-CoA + NADP(+)</text>
        <dbReference type="Rhea" id="RHEA:61892"/>
        <dbReference type="ChEBI" id="CHEBI:15378"/>
        <dbReference type="ChEBI" id="CHEBI:57783"/>
        <dbReference type="ChEBI" id="CHEBI:58349"/>
        <dbReference type="ChEBI" id="CHEBI:85099"/>
        <dbReference type="ChEBI" id="CHEBI:85493"/>
        <dbReference type="EC" id="1.3.1.124"/>
    </reaction>
</comment>
<evidence type="ECO:0000256" key="1">
    <source>
        <dbReference type="ARBA" id="ARBA00022857"/>
    </source>
</evidence>
<reference evidence="6 7" key="1">
    <citation type="journal article" date="2011" name="Science">
        <title>The Selaginella genome identifies genetic changes associated with the evolution of vascular plants.</title>
        <authorList>
            <person name="Banks J.A."/>
            <person name="Nishiyama T."/>
            <person name="Hasebe M."/>
            <person name="Bowman J.L."/>
            <person name="Gribskov M."/>
            <person name="dePamphilis C."/>
            <person name="Albert V.A."/>
            <person name="Aono N."/>
            <person name="Aoyama T."/>
            <person name="Ambrose B.A."/>
            <person name="Ashton N.W."/>
            <person name="Axtell M.J."/>
            <person name="Barker E."/>
            <person name="Barker M.S."/>
            <person name="Bennetzen J.L."/>
            <person name="Bonawitz N.D."/>
            <person name="Chapple C."/>
            <person name="Cheng C."/>
            <person name="Correa L.G."/>
            <person name="Dacre M."/>
            <person name="DeBarry J."/>
            <person name="Dreyer I."/>
            <person name="Elias M."/>
            <person name="Engstrom E.M."/>
            <person name="Estelle M."/>
            <person name="Feng L."/>
            <person name="Finet C."/>
            <person name="Floyd S.K."/>
            <person name="Frommer W.B."/>
            <person name="Fujita T."/>
            <person name="Gramzow L."/>
            <person name="Gutensohn M."/>
            <person name="Harholt J."/>
            <person name="Hattori M."/>
            <person name="Heyl A."/>
            <person name="Hirai T."/>
            <person name="Hiwatashi Y."/>
            <person name="Ishikawa M."/>
            <person name="Iwata M."/>
            <person name="Karol K.G."/>
            <person name="Koehler B."/>
            <person name="Kolukisaoglu U."/>
            <person name="Kubo M."/>
            <person name="Kurata T."/>
            <person name="Lalonde S."/>
            <person name="Li K."/>
            <person name="Li Y."/>
            <person name="Litt A."/>
            <person name="Lyons E."/>
            <person name="Manning G."/>
            <person name="Maruyama T."/>
            <person name="Michael T.P."/>
            <person name="Mikami K."/>
            <person name="Miyazaki S."/>
            <person name="Morinaga S."/>
            <person name="Murata T."/>
            <person name="Mueller-Roeber B."/>
            <person name="Nelson D.R."/>
            <person name="Obara M."/>
            <person name="Oguri Y."/>
            <person name="Olmstead R.G."/>
            <person name="Onodera N."/>
            <person name="Petersen B.L."/>
            <person name="Pils B."/>
            <person name="Prigge M."/>
            <person name="Rensing S.A."/>
            <person name="Riano-Pachon D.M."/>
            <person name="Roberts A.W."/>
            <person name="Sato Y."/>
            <person name="Scheller H.V."/>
            <person name="Schulz B."/>
            <person name="Schulz C."/>
            <person name="Shakirov E.V."/>
            <person name="Shibagaki N."/>
            <person name="Shinohara N."/>
            <person name="Shippen D.E."/>
            <person name="Soerensen I."/>
            <person name="Sotooka R."/>
            <person name="Sugimoto N."/>
            <person name="Sugita M."/>
            <person name="Sumikawa N."/>
            <person name="Tanurdzic M."/>
            <person name="Theissen G."/>
            <person name="Ulvskov P."/>
            <person name="Wakazuki S."/>
            <person name="Weng J.K."/>
            <person name="Willats W.W."/>
            <person name="Wipf D."/>
            <person name="Wolf P.G."/>
            <person name="Yang L."/>
            <person name="Zimmer A.D."/>
            <person name="Zhu Q."/>
            <person name="Mitros T."/>
            <person name="Hellsten U."/>
            <person name="Loque D."/>
            <person name="Otillar R."/>
            <person name="Salamov A."/>
            <person name="Schmutz J."/>
            <person name="Shapiro H."/>
            <person name="Lindquist E."/>
            <person name="Lucas S."/>
            <person name="Rokhsar D."/>
            <person name="Grigoriev I.V."/>
        </authorList>
    </citation>
    <scope>NUCLEOTIDE SEQUENCE [LARGE SCALE GENOMIC DNA]</scope>
</reference>
<evidence type="ECO:0000313" key="6">
    <source>
        <dbReference type="EMBL" id="EFJ13623.1"/>
    </source>
</evidence>
<gene>
    <name evidence="6" type="ORF">SELMODRAFT_271745</name>
</gene>
<evidence type="ECO:0000256" key="4">
    <source>
        <dbReference type="ARBA" id="ARBA00048009"/>
    </source>
</evidence>
<dbReference type="KEGG" id="smo:SELMODRAFT_271745"/>
<dbReference type="Pfam" id="PF13561">
    <property type="entry name" value="adh_short_C2"/>
    <property type="match status" value="1"/>
</dbReference>
<dbReference type="EC" id="1.3.1.124" evidence="3"/>
<evidence type="ECO:0000256" key="5">
    <source>
        <dbReference type="ARBA" id="ARBA00048340"/>
    </source>
</evidence>
<dbReference type="OMA" id="ITPMGRP"/>
<dbReference type="PANTHER" id="PTHR43296:SF2">
    <property type="entry name" value="PEROXISOMAL 2,4-DIENOYL-COA REDUCTASE [(3E)-ENOYL-COA-PRODUCING]"/>
    <property type="match status" value="1"/>
</dbReference>
<evidence type="ECO:0000256" key="2">
    <source>
        <dbReference type="ARBA" id="ARBA00023002"/>
    </source>
</evidence>
<dbReference type="Proteomes" id="UP000001514">
    <property type="component" value="Unassembled WGS sequence"/>
</dbReference>
<evidence type="ECO:0000313" key="7">
    <source>
        <dbReference type="Proteomes" id="UP000001514"/>
    </source>
</evidence>
<dbReference type="SUPFAM" id="SSF51735">
    <property type="entry name" value="NAD(P)-binding Rossmann-fold domains"/>
    <property type="match status" value="1"/>
</dbReference>
<dbReference type="GO" id="GO:0008670">
    <property type="term" value="F:2,4-dienoyl-CoA reductase (NADPH) activity"/>
    <property type="evidence" value="ECO:0007669"/>
    <property type="project" value="InterPro"/>
</dbReference>
<sequence length="290" mass="31151">MESPFNSEALQGKVALITGGGSGIGFEIATHFGKHGAKIAIIGRRKSVLDEAVEKLSSQSIQALAIEGDVRKEEDAKRALDSTVAKFGKLDILVNGAAGNFLCLAEDLSVNAFRTVLEIDTVGTYNMSHHAMHYLKSGAPGKKSGEGGLIINITATLQFSAAWFQTHLVSAKAAIDSMTRNLALEWGKDYNIRVNAIAPGPIKDTPGMSKLAPDEINIRDSPPWGEKWDIAMTAIFLASSAGKYVNGAIIPVDGGAWFHRPPHFPKETIRSLSRVVEKRSRVGSNTKSKL</sequence>
<dbReference type="InterPro" id="IPR002347">
    <property type="entry name" value="SDR_fam"/>
</dbReference>
<accession>D8SP84</accession>
<dbReference type="InParanoid" id="D8SP84"/>
<dbReference type="PRINTS" id="PR00080">
    <property type="entry name" value="SDRFAMILY"/>
</dbReference>
<dbReference type="PANTHER" id="PTHR43296">
    <property type="entry name" value="PEROXISOMAL 2,4-DIENOYL-COA REDUCTASE"/>
    <property type="match status" value="1"/>
</dbReference>
<dbReference type="GO" id="GO:0009062">
    <property type="term" value="P:fatty acid catabolic process"/>
    <property type="evidence" value="ECO:0007669"/>
    <property type="project" value="InterPro"/>
</dbReference>
<dbReference type="AlphaFoldDB" id="D8SP84"/>
<proteinExistence type="predicted"/>
<organism evidence="7">
    <name type="scientific">Selaginella moellendorffii</name>
    <name type="common">Spikemoss</name>
    <dbReference type="NCBI Taxonomy" id="88036"/>
    <lineage>
        <taxon>Eukaryota</taxon>
        <taxon>Viridiplantae</taxon>
        <taxon>Streptophyta</taxon>
        <taxon>Embryophyta</taxon>
        <taxon>Tracheophyta</taxon>
        <taxon>Lycopodiopsida</taxon>
        <taxon>Selaginellales</taxon>
        <taxon>Selaginellaceae</taxon>
        <taxon>Selaginella</taxon>
    </lineage>
</organism>
<dbReference type="GO" id="GO:0005777">
    <property type="term" value="C:peroxisome"/>
    <property type="evidence" value="ECO:0000318"/>
    <property type="project" value="GO_Central"/>
</dbReference>
<dbReference type="HOGENOM" id="CLU_010194_1_2_1"/>
<comment type="catalytic activity">
    <reaction evidence="4">
        <text>a (2E,4E)-dienoyl-CoA + NADPH + H(+) = a 4,5-saturated-(3E)-enoyl-CoA + NADP(+)</text>
        <dbReference type="Rhea" id="RHEA:45912"/>
        <dbReference type="ChEBI" id="CHEBI:15378"/>
        <dbReference type="ChEBI" id="CHEBI:57783"/>
        <dbReference type="ChEBI" id="CHEBI:58349"/>
        <dbReference type="ChEBI" id="CHEBI:85101"/>
        <dbReference type="ChEBI" id="CHEBI:85493"/>
        <dbReference type="EC" id="1.3.1.124"/>
    </reaction>
</comment>
<keyword evidence="2" id="KW-0560">Oxidoreductase</keyword>
<dbReference type="FunCoup" id="D8SP84">
    <property type="interactions" value="2975"/>
</dbReference>
<dbReference type="Gramene" id="EFJ13623">
    <property type="protein sequence ID" value="EFJ13623"/>
    <property type="gene ID" value="SELMODRAFT_271745"/>
</dbReference>
<dbReference type="GO" id="GO:0016628">
    <property type="term" value="F:oxidoreductase activity, acting on the CH-CH group of donors, NAD or NADP as acceptor"/>
    <property type="evidence" value="ECO:0000318"/>
    <property type="project" value="GO_Central"/>
</dbReference>
<dbReference type="EMBL" id="GL377631">
    <property type="protein sequence ID" value="EFJ13623.1"/>
    <property type="molecule type" value="Genomic_DNA"/>
</dbReference>
<dbReference type="eggNOG" id="KOG0725">
    <property type="taxonomic scope" value="Eukaryota"/>
</dbReference>
<keyword evidence="1" id="KW-0521">NADP</keyword>
<dbReference type="FunFam" id="3.40.50.720:FF:000084">
    <property type="entry name" value="Short-chain dehydrogenase reductase"/>
    <property type="match status" value="1"/>
</dbReference>
<protein>
    <recommendedName>
        <fullName evidence="3">2,4-dienoyl-CoA reductase [(3E)-enoyl-CoA-producing]</fullName>
        <ecNumber evidence="3">1.3.1.124</ecNumber>
    </recommendedName>
</protein>
<dbReference type="InterPro" id="IPR036291">
    <property type="entry name" value="NAD(P)-bd_dom_sf"/>
</dbReference>
<evidence type="ECO:0000256" key="3">
    <source>
        <dbReference type="ARBA" id="ARBA00026117"/>
    </source>
</evidence>
<dbReference type="Gene3D" id="3.40.50.720">
    <property type="entry name" value="NAD(P)-binding Rossmann-like Domain"/>
    <property type="match status" value="1"/>
</dbReference>
<keyword evidence="7" id="KW-1185">Reference proteome</keyword>
<name>D8SP84_SELML</name>
<dbReference type="OrthoDB" id="1393670at2759"/>
<dbReference type="GO" id="GO:0006631">
    <property type="term" value="P:fatty acid metabolic process"/>
    <property type="evidence" value="ECO:0000318"/>
    <property type="project" value="GO_Central"/>
</dbReference>
<dbReference type="STRING" id="88036.D8SP84"/>